<reference evidence="3" key="1">
    <citation type="submission" date="2020-08" db="EMBL/GenBank/DDBJ databases">
        <title>Genome public.</title>
        <authorList>
            <person name="Liu C."/>
            <person name="Sun Q."/>
        </authorList>
    </citation>
    <scope>NUCLEOTIDE SEQUENCE</scope>
    <source>
        <strain evidence="3">N12</strain>
    </source>
</reference>
<comment type="caution">
    <text evidence="3">The sequence shown here is derived from an EMBL/GenBank/DDBJ whole genome shotgun (WGS) entry which is preliminary data.</text>
</comment>
<dbReference type="PANTHER" id="PTHR39200">
    <property type="entry name" value="HYPOTHETICAL EXPORTED PROTEIN"/>
    <property type="match status" value="1"/>
</dbReference>
<evidence type="ECO:0000256" key="1">
    <source>
        <dbReference type="SAM" id="SignalP"/>
    </source>
</evidence>
<dbReference type="Proteomes" id="UP000651085">
    <property type="component" value="Unassembled WGS sequence"/>
</dbReference>
<organism evidence="3 4">
    <name type="scientific">Jilunia laotingensis</name>
    <dbReference type="NCBI Taxonomy" id="2763675"/>
    <lineage>
        <taxon>Bacteria</taxon>
        <taxon>Pseudomonadati</taxon>
        <taxon>Bacteroidota</taxon>
        <taxon>Bacteroidia</taxon>
        <taxon>Bacteroidales</taxon>
        <taxon>Bacteroidaceae</taxon>
        <taxon>Jilunia</taxon>
    </lineage>
</organism>
<feature type="domain" description="Putative auto-transporter adhesin head GIN" evidence="2">
    <location>
        <begin position="45"/>
        <end position="230"/>
    </location>
</feature>
<feature type="chain" id="PRO_5039413849" evidence="1">
    <location>
        <begin position="25"/>
        <end position="246"/>
    </location>
</feature>
<evidence type="ECO:0000259" key="2">
    <source>
        <dbReference type="Pfam" id="PF10988"/>
    </source>
</evidence>
<dbReference type="EMBL" id="JACRTF010000001">
    <property type="protein sequence ID" value="MBC8592556.1"/>
    <property type="molecule type" value="Genomic_DNA"/>
</dbReference>
<evidence type="ECO:0000313" key="4">
    <source>
        <dbReference type="Proteomes" id="UP000651085"/>
    </source>
</evidence>
<proteinExistence type="predicted"/>
<gene>
    <name evidence="3" type="ORF">H8744_04705</name>
</gene>
<protein>
    <submittedName>
        <fullName evidence="3">DUF2807 domain-containing protein</fullName>
    </submittedName>
</protein>
<dbReference type="InterPro" id="IPR021255">
    <property type="entry name" value="DUF2807"/>
</dbReference>
<evidence type="ECO:0000313" key="3">
    <source>
        <dbReference type="EMBL" id="MBC8592556.1"/>
    </source>
</evidence>
<sequence length="246" mass="26724">MKTIFNVLMALLFASLLMSCTFIRENTETLKPSKNYITRDFNVTDFTAIDAITVSDIHYTQSTDGKCTLKIYGPDNFVELIQVSIKDKTLKLTMDKHKKIKNAQKLKITISSPHLNRIDFKGVGDIIIDDKLTTSRLDIESKGVGNINIQDLDCQNLMVSSMGVGNVEIKGKAENATLYSKGVGDISAIALEAVHVTASSSGVGNISCNAIQSIDASVRGVGSIDYKGSPEQKVFNKKGVGSIKNI</sequence>
<name>A0A926F0S6_9BACT</name>
<dbReference type="AlphaFoldDB" id="A0A926F0S6"/>
<dbReference type="RefSeq" id="WP_262433731.1">
    <property type="nucleotide sequence ID" value="NZ_JACRTF010000001.1"/>
</dbReference>
<keyword evidence="1" id="KW-0732">Signal</keyword>
<keyword evidence="4" id="KW-1185">Reference proteome</keyword>
<accession>A0A926F0S6</accession>
<dbReference type="Gene3D" id="2.160.20.120">
    <property type="match status" value="1"/>
</dbReference>
<dbReference type="Pfam" id="PF10988">
    <property type="entry name" value="DUF2807"/>
    <property type="match status" value="1"/>
</dbReference>
<dbReference type="PROSITE" id="PS51257">
    <property type="entry name" value="PROKAR_LIPOPROTEIN"/>
    <property type="match status" value="1"/>
</dbReference>
<feature type="signal peptide" evidence="1">
    <location>
        <begin position="1"/>
        <end position="24"/>
    </location>
</feature>
<dbReference type="PANTHER" id="PTHR39200:SF1">
    <property type="entry name" value="AUTO-TRANSPORTER ADHESIN HEAD GIN DOMAIN-CONTAINING PROTEIN-RELATED"/>
    <property type="match status" value="1"/>
</dbReference>